<dbReference type="EMBL" id="CP016359">
    <property type="protein sequence ID" value="APU68555.1"/>
    <property type="molecule type" value="Genomic_DNA"/>
</dbReference>
<keyword evidence="1" id="KW-0808">Transferase</keyword>
<dbReference type="PANTHER" id="PTHR43610:SF1">
    <property type="entry name" value="N-ACETYLTRANSFERASE DOMAIN-CONTAINING PROTEIN"/>
    <property type="match status" value="1"/>
</dbReference>
<evidence type="ECO:0000313" key="1">
    <source>
        <dbReference type="EMBL" id="APU68555.1"/>
    </source>
</evidence>
<evidence type="ECO:0000313" key="2">
    <source>
        <dbReference type="Proteomes" id="UP000186230"/>
    </source>
</evidence>
<dbReference type="Gene3D" id="3.40.630.30">
    <property type="match status" value="1"/>
</dbReference>
<dbReference type="SUPFAM" id="SSF55729">
    <property type="entry name" value="Acyl-CoA N-acyltransferases (Nat)"/>
    <property type="match status" value="1"/>
</dbReference>
<dbReference type="STRING" id="1229726.GRFL_1831"/>
<dbReference type="InterPro" id="IPR016181">
    <property type="entry name" value="Acyl_CoA_acyltransferase"/>
</dbReference>
<gene>
    <name evidence="1" type="ORF">GRFL_1831</name>
</gene>
<dbReference type="Proteomes" id="UP000186230">
    <property type="component" value="Chromosome"/>
</dbReference>
<proteinExistence type="predicted"/>
<organism evidence="1 2">
    <name type="scientific">Christiangramia flava JLT2011</name>
    <dbReference type="NCBI Taxonomy" id="1229726"/>
    <lineage>
        <taxon>Bacteria</taxon>
        <taxon>Pseudomonadati</taxon>
        <taxon>Bacteroidota</taxon>
        <taxon>Flavobacteriia</taxon>
        <taxon>Flavobacteriales</taxon>
        <taxon>Flavobacteriaceae</taxon>
        <taxon>Christiangramia</taxon>
    </lineage>
</organism>
<name>A0A1L7I5Z9_9FLAO</name>
<keyword evidence="2" id="KW-1185">Reference proteome</keyword>
<sequence length="68" mass="7945">MRYCFEELQLERVESKTDVLNLAARKGLQKSGLTEEGVLRSHTLLANGRRRDSIFYGILKNEWFESQL</sequence>
<dbReference type="GO" id="GO:0016740">
    <property type="term" value="F:transferase activity"/>
    <property type="evidence" value="ECO:0007669"/>
    <property type="project" value="UniProtKB-KW"/>
</dbReference>
<dbReference type="PANTHER" id="PTHR43610">
    <property type="entry name" value="BLL6696 PROTEIN"/>
    <property type="match status" value="1"/>
</dbReference>
<dbReference type="AlphaFoldDB" id="A0A1L7I5Z9"/>
<reference evidence="1 2" key="1">
    <citation type="submission" date="2016-07" db="EMBL/GenBank/DDBJ databases">
        <title>Multi-omics approach to identify versatile polysaccharide utilization systems of a marine flavobacterium Gramella flava.</title>
        <authorList>
            <person name="Tang K."/>
        </authorList>
    </citation>
    <scope>NUCLEOTIDE SEQUENCE [LARGE SCALE GENOMIC DNA]</scope>
    <source>
        <strain evidence="1 2">JLT2011</strain>
    </source>
</reference>
<accession>A0A1L7I5Z9</accession>
<dbReference type="KEGG" id="gfl:GRFL_1831"/>
<protein>
    <submittedName>
        <fullName evidence="1">GCN5-related N-acetyltransferase</fullName>
    </submittedName>
</protein>